<dbReference type="SUPFAM" id="SSF51735">
    <property type="entry name" value="NAD(P)-binding Rossmann-fold domains"/>
    <property type="match status" value="1"/>
</dbReference>
<dbReference type="Gene3D" id="3.40.50.720">
    <property type="entry name" value="NAD(P)-binding Rossmann-like Domain"/>
    <property type="match status" value="1"/>
</dbReference>
<evidence type="ECO:0000256" key="3">
    <source>
        <dbReference type="ARBA" id="ARBA00023002"/>
    </source>
</evidence>
<accession>A0ABM7VE50</accession>
<keyword evidence="5" id="KW-1185">Reference proteome</keyword>
<gene>
    <name evidence="4" type="ORF">PEPS_13870</name>
</gene>
<dbReference type="PANTHER" id="PTHR43963">
    <property type="entry name" value="CARBONYL REDUCTASE 1-RELATED"/>
    <property type="match status" value="1"/>
</dbReference>
<name>A0ABM7VE50_9BACT</name>
<evidence type="ECO:0000313" key="4">
    <source>
        <dbReference type="EMBL" id="BDC99106.1"/>
    </source>
</evidence>
<dbReference type="PANTHER" id="PTHR43963:SF6">
    <property type="entry name" value="CHAIN DEHYDROGENASE FAMILY PROTEIN, PUTATIVE (AFU_ORTHOLOGUE AFUA_3G15350)-RELATED"/>
    <property type="match status" value="1"/>
</dbReference>
<sequence>MGKVAIITGANQGLGFGLVEQLNAIYKAGDFIYLAVRRVAKGQEAIDSIIDKKAHFEAVFMDVSKEESVQAVMEYMAAKHGTVDLVISNAAQRMDKETPYRLQVAEFIQTNNMGAYHVLKHFQPLLTKKGRLIVVASGFGTLTHLTTKLHPLFATTERSMIDINRVMHEYVEEVKAGTDALKGWPKWINIPSKIGQVALVRIAAQKKKDAQAILAVCPGLVNTAASRPFFENMKHAQSPFQAAKSIIDLIDRSPDEINGKLMKFGEEISWQ</sequence>
<dbReference type="RefSeq" id="WP_338396585.1">
    <property type="nucleotide sequence ID" value="NZ_AP025292.1"/>
</dbReference>
<dbReference type="InterPro" id="IPR002347">
    <property type="entry name" value="SDR_fam"/>
</dbReference>
<evidence type="ECO:0000313" key="5">
    <source>
        <dbReference type="Proteomes" id="UP001354989"/>
    </source>
</evidence>
<proteinExistence type="inferred from homology"/>
<dbReference type="EMBL" id="AP025292">
    <property type="protein sequence ID" value="BDC99106.1"/>
    <property type="molecule type" value="Genomic_DNA"/>
</dbReference>
<protein>
    <submittedName>
        <fullName evidence="4">Carbonyl reductase</fullName>
    </submittedName>
</protein>
<dbReference type="InterPro" id="IPR036291">
    <property type="entry name" value="NAD(P)-bd_dom_sf"/>
</dbReference>
<evidence type="ECO:0000256" key="2">
    <source>
        <dbReference type="ARBA" id="ARBA00022857"/>
    </source>
</evidence>
<comment type="similarity">
    <text evidence="1">Belongs to the short-chain dehydrogenases/reductases (SDR) family.</text>
</comment>
<dbReference type="PRINTS" id="PR00081">
    <property type="entry name" value="GDHRDH"/>
</dbReference>
<keyword evidence="2" id="KW-0521">NADP</keyword>
<keyword evidence="3" id="KW-0560">Oxidoreductase</keyword>
<reference evidence="4 5" key="1">
    <citation type="submission" date="2021-12" db="EMBL/GenBank/DDBJ databases">
        <title>Genome sequencing of bacteria with rrn-lacking chromosome and rrn-plasmid.</title>
        <authorList>
            <person name="Anda M."/>
            <person name="Iwasaki W."/>
        </authorList>
    </citation>
    <scope>NUCLEOTIDE SEQUENCE [LARGE SCALE GENOMIC DNA]</scope>
    <source>
        <strain evidence="4 5">NBRC 101262</strain>
    </source>
</reference>
<organism evidence="4 5">
    <name type="scientific">Persicobacter psychrovividus</name>
    <dbReference type="NCBI Taxonomy" id="387638"/>
    <lineage>
        <taxon>Bacteria</taxon>
        <taxon>Pseudomonadati</taxon>
        <taxon>Bacteroidota</taxon>
        <taxon>Cytophagia</taxon>
        <taxon>Cytophagales</taxon>
        <taxon>Persicobacteraceae</taxon>
        <taxon>Persicobacter</taxon>
    </lineage>
</organism>
<dbReference type="Pfam" id="PF00106">
    <property type="entry name" value="adh_short"/>
    <property type="match status" value="1"/>
</dbReference>
<evidence type="ECO:0000256" key="1">
    <source>
        <dbReference type="ARBA" id="ARBA00006484"/>
    </source>
</evidence>
<dbReference type="Proteomes" id="UP001354989">
    <property type="component" value="Chromosome"/>
</dbReference>